<comment type="caution">
    <text evidence="1">The sequence shown here is derived from an EMBL/GenBank/DDBJ whole genome shotgun (WGS) entry which is preliminary data.</text>
</comment>
<protein>
    <submittedName>
        <fullName evidence="1">Uncharacterized protein</fullName>
    </submittedName>
</protein>
<dbReference type="EMBL" id="JAWDGP010006075">
    <property type="protein sequence ID" value="KAK3747695.1"/>
    <property type="molecule type" value="Genomic_DNA"/>
</dbReference>
<name>A0AAE1D096_9GAST</name>
<evidence type="ECO:0000313" key="1">
    <source>
        <dbReference type="EMBL" id="KAK3747695.1"/>
    </source>
</evidence>
<reference evidence="1" key="1">
    <citation type="journal article" date="2023" name="G3 (Bethesda)">
        <title>A reference genome for the long-term kleptoplast-retaining sea slug Elysia crispata morphotype clarki.</title>
        <authorList>
            <person name="Eastman K.E."/>
            <person name="Pendleton A.L."/>
            <person name="Shaikh M.A."/>
            <person name="Suttiyut T."/>
            <person name="Ogas R."/>
            <person name="Tomko P."/>
            <person name="Gavelis G."/>
            <person name="Widhalm J.R."/>
            <person name="Wisecaver J.H."/>
        </authorList>
    </citation>
    <scope>NUCLEOTIDE SEQUENCE</scope>
    <source>
        <strain evidence="1">ECLA1</strain>
    </source>
</reference>
<organism evidence="1 2">
    <name type="scientific">Elysia crispata</name>
    <name type="common">lettuce slug</name>
    <dbReference type="NCBI Taxonomy" id="231223"/>
    <lineage>
        <taxon>Eukaryota</taxon>
        <taxon>Metazoa</taxon>
        <taxon>Spiralia</taxon>
        <taxon>Lophotrochozoa</taxon>
        <taxon>Mollusca</taxon>
        <taxon>Gastropoda</taxon>
        <taxon>Heterobranchia</taxon>
        <taxon>Euthyneura</taxon>
        <taxon>Panpulmonata</taxon>
        <taxon>Sacoglossa</taxon>
        <taxon>Placobranchoidea</taxon>
        <taxon>Plakobranchidae</taxon>
        <taxon>Elysia</taxon>
    </lineage>
</organism>
<evidence type="ECO:0000313" key="2">
    <source>
        <dbReference type="Proteomes" id="UP001283361"/>
    </source>
</evidence>
<accession>A0AAE1D096</accession>
<keyword evidence="2" id="KW-1185">Reference proteome</keyword>
<dbReference type="Proteomes" id="UP001283361">
    <property type="component" value="Unassembled WGS sequence"/>
</dbReference>
<dbReference type="AlphaFoldDB" id="A0AAE1D096"/>
<sequence length="72" mass="7871">MTCLATSHHEPDLETLKSLTILVGLGDTNSDDTLWLLTLFVCPEVNAFVNACLEPSKTTLRGVFEPLPQVLT</sequence>
<proteinExistence type="predicted"/>
<gene>
    <name evidence="1" type="ORF">RRG08_024842</name>
</gene>